<dbReference type="PANTHER" id="PTHR12526:SF510">
    <property type="entry name" value="D-INOSITOL 3-PHOSPHATE GLYCOSYLTRANSFERASE"/>
    <property type="match status" value="1"/>
</dbReference>
<dbReference type="Gene3D" id="3.40.50.2000">
    <property type="entry name" value="Glycogen Phosphorylase B"/>
    <property type="match status" value="2"/>
</dbReference>
<reference evidence="3 4" key="1">
    <citation type="submission" date="2019-01" db="EMBL/GenBank/DDBJ databases">
        <title>Lacunisphaera sp. strain TWA-58.</title>
        <authorList>
            <person name="Chen W.-M."/>
        </authorList>
    </citation>
    <scope>NUCLEOTIDE SEQUENCE [LARGE SCALE GENOMIC DNA]</scope>
    <source>
        <strain evidence="3 4">TWA-58</strain>
    </source>
</reference>
<keyword evidence="2 3" id="KW-0808">Transferase</keyword>
<dbReference type="Pfam" id="PF13692">
    <property type="entry name" value="Glyco_trans_1_4"/>
    <property type="match status" value="1"/>
</dbReference>
<evidence type="ECO:0000256" key="2">
    <source>
        <dbReference type="ARBA" id="ARBA00022679"/>
    </source>
</evidence>
<dbReference type="AlphaFoldDB" id="A0A4Q1C7U9"/>
<proteinExistence type="predicted"/>
<sequence length="365" mass="39185">MKLLVLAQTPPPLHGQSLMVQTLVEGLPAHGIALHHVNLALSRDAADIGRWRPSKAIALLAACLHALAARRRDGCDTLYYVPAPGKRGALWRDLFVMLLCRPFFKRLVLHWHAAGLAAWLEEHGNFLERFLARRLLGRAALSIVLSDSFQTDALAFQPRQVAVVPNGIADPDDAPPVRALADGQPFQVLFLGLCSEEKGLFAAASAVLAANRAAGAPKDAPKFTFVAAGAFAQPAAAGLFAELCHQFPATLRYAGQVHGAEKTNLLRQSHCLCLPTTYPAEGQPLVLLEAMAHDLPIVATRWAAIPDSVPAEASLVAPGHADALVAALNRLRANPPPPGTFRRHYLARFTTERHLTALAAALRAL</sequence>
<evidence type="ECO:0000313" key="3">
    <source>
        <dbReference type="EMBL" id="RXK55004.1"/>
    </source>
</evidence>
<dbReference type="CDD" id="cd03801">
    <property type="entry name" value="GT4_PimA-like"/>
    <property type="match status" value="1"/>
</dbReference>
<dbReference type="EMBL" id="SDHX01000001">
    <property type="protein sequence ID" value="RXK55004.1"/>
    <property type="molecule type" value="Genomic_DNA"/>
</dbReference>
<protein>
    <submittedName>
        <fullName evidence="3">Glycosyltransferase</fullName>
    </submittedName>
</protein>
<dbReference type="RefSeq" id="WP_129046372.1">
    <property type="nucleotide sequence ID" value="NZ_SDHX01000001.1"/>
</dbReference>
<gene>
    <name evidence="3" type="ORF">ESB00_03645</name>
</gene>
<dbReference type="SUPFAM" id="SSF53756">
    <property type="entry name" value="UDP-Glycosyltransferase/glycogen phosphorylase"/>
    <property type="match status" value="1"/>
</dbReference>
<evidence type="ECO:0000313" key="4">
    <source>
        <dbReference type="Proteomes" id="UP000290218"/>
    </source>
</evidence>
<keyword evidence="4" id="KW-1185">Reference proteome</keyword>
<comment type="caution">
    <text evidence="3">The sequence shown here is derived from an EMBL/GenBank/DDBJ whole genome shotgun (WGS) entry which is preliminary data.</text>
</comment>
<organism evidence="3 4">
    <name type="scientific">Oleiharenicola lentus</name>
    <dbReference type="NCBI Taxonomy" id="2508720"/>
    <lineage>
        <taxon>Bacteria</taxon>
        <taxon>Pseudomonadati</taxon>
        <taxon>Verrucomicrobiota</taxon>
        <taxon>Opitutia</taxon>
        <taxon>Opitutales</taxon>
        <taxon>Opitutaceae</taxon>
        <taxon>Oleiharenicola</taxon>
    </lineage>
</organism>
<dbReference type="PANTHER" id="PTHR12526">
    <property type="entry name" value="GLYCOSYLTRANSFERASE"/>
    <property type="match status" value="1"/>
</dbReference>
<dbReference type="Proteomes" id="UP000290218">
    <property type="component" value="Unassembled WGS sequence"/>
</dbReference>
<name>A0A4Q1C7U9_9BACT</name>
<dbReference type="GO" id="GO:0016757">
    <property type="term" value="F:glycosyltransferase activity"/>
    <property type="evidence" value="ECO:0007669"/>
    <property type="project" value="UniProtKB-KW"/>
</dbReference>
<keyword evidence="1" id="KW-0328">Glycosyltransferase</keyword>
<dbReference type="OrthoDB" id="179766at2"/>
<accession>A0A4Q1C7U9</accession>
<evidence type="ECO:0000256" key="1">
    <source>
        <dbReference type="ARBA" id="ARBA00022676"/>
    </source>
</evidence>